<dbReference type="PANTHER" id="PTHR16222">
    <property type="entry name" value="ADP-RIBOSYLGLYCOHYDROLASE"/>
    <property type="match status" value="1"/>
</dbReference>
<organism evidence="2 3">
    <name type="scientific">Geomonas propionica</name>
    <dbReference type="NCBI Taxonomy" id="2798582"/>
    <lineage>
        <taxon>Bacteria</taxon>
        <taxon>Pseudomonadati</taxon>
        <taxon>Thermodesulfobacteriota</taxon>
        <taxon>Desulfuromonadia</taxon>
        <taxon>Geobacterales</taxon>
        <taxon>Geobacteraceae</taxon>
        <taxon>Geomonas</taxon>
    </lineage>
</organism>
<protein>
    <submittedName>
        <fullName evidence="2">ADP-ribosylglycohydrolase family protein</fullName>
    </submittedName>
</protein>
<gene>
    <name evidence="2" type="ORF">JFN90_12430</name>
</gene>
<name>A0ABS0YSI8_9BACT</name>
<comment type="caution">
    <text evidence="2">The sequence shown here is derived from an EMBL/GenBank/DDBJ whole genome shotgun (WGS) entry which is preliminary data.</text>
</comment>
<evidence type="ECO:0000256" key="1">
    <source>
        <dbReference type="SAM" id="MobiDB-lite"/>
    </source>
</evidence>
<evidence type="ECO:0000313" key="2">
    <source>
        <dbReference type="EMBL" id="MBJ6800937.1"/>
    </source>
</evidence>
<evidence type="ECO:0000313" key="3">
    <source>
        <dbReference type="Proteomes" id="UP000641025"/>
    </source>
</evidence>
<sequence>MLGALTGDIVGSIYEWNNIKTTVFPLFQDHCRFTDDTVLTVALAEAIMSGEPYAQVMRRYYRSYPEAGYGKNFARWAASEDAAPYDSWGNGSAMRIAPAGWAFDSLDEVLQKAKEYSLPTHGHPEGVRGAQAAAAAIYLARTGATKEQMRSFIAGRFGYDLSRDCDDIRPDYRFDVSCQGTLPQALAAFFDSEDFESALRLAVSLGGDSDTLACITGGIAQAFYGGVPAYIAQRALGFLDEPLRRVTLEFEGRFVAGRGADDGQIPPVPPFAKGGTLGHAH</sequence>
<dbReference type="Pfam" id="PF03747">
    <property type="entry name" value="ADP_ribosyl_GH"/>
    <property type="match status" value="1"/>
</dbReference>
<dbReference type="PANTHER" id="PTHR16222:SF12">
    <property type="entry name" value="ADP-RIBOSYLGLYCOHYDROLASE-RELATED"/>
    <property type="match status" value="1"/>
</dbReference>
<dbReference type="InterPro" id="IPR036705">
    <property type="entry name" value="Ribosyl_crysJ1_sf"/>
</dbReference>
<feature type="region of interest" description="Disordered" evidence="1">
    <location>
        <begin position="261"/>
        <end position="281"/>
    </location>
</feature>
<dbReference type="Gene3D" id="1.10.4080.10">
    <property type="entry name" value="ADP-ribosylation/Crystallin J1"/>
    <property type="match status" value="1"/>
</dbReference>
<dbReference type="EMBL" id="JAEMHK010000008">
    <property type="protein sequence ID" value="MBJ6800937.1"/>
    <property type="molecule type" value="Genomic_DNA"/>
</dbReference>
<dbReference type="Proteomes" id="UP000641025">
    <property type="component" value="Unassembled WGS sequence"/>
</dbReference>
<accession>A0ABS0YSI8</accession>
<dbReference type="SUPFAM" id="SSF101478">
    <property type="entry name" value="ADP-ribosylglycohydrolase"/>
    <property type="match status" value="1"/>
</dbReference>
<dbReference type="InterPro" id="IPR005502">
    <property type="entry name" value="Ribosyl_crysJ1"/>
</dbReference>
<proteinExistence type="predicted"/>
<dbReference type="RefSeq" id="WP_199395436.1">
    <property type="nucleotide sequence ID" value="NZ_JAEMHK010000008.1"/>
</dbReference>
<keyword evidence="3" id="KW-1185">Reference proteome</keyword>
<dbReference type="InterPro" id="IPR050792">
    <property type="entry name" value="ADP-ribosylglycohydrolase"/>
</dbReference>
<reference evidence="2 3" key="1">
    <citation type="submission" date="2020-12" db="EMBL/GenBank/DDBJ databases">
        <title>Geomonas sp. Red259, isolated from paddy soil.</title>
        <authorList>
            <person name="Xu Z."/>
            <person name="Zhang Z."/>
            <person name="Masuda Y."/>
            <person name="Itoh H."/>
            <person name="Senoo K."/>
        </authorList>
    </citation>
    <scope>NUCLEOTIDE SEQUENCE [LARGE SCALE GENOMIC DNA]</scope>
    <source>
        <strain evidence="2 3">Red259</strain>
    </source>
</reference>